<protein>
    <submittedName>
        <fullName evidence="1">Uncharacterized protein</fullName>
    </submittedName>
</protein>
<keyword evidence="2" id="KW-1185">Reference proteome</keyword>
<comment type="caution">
    <text evidence="1">The sequence shown here is derived from an EMBL/GenBank/DDBJ whole genome shotgun (WGS) entry which is preliminary data.</text>
</comment>
<reference evidence="1" key="1">
    <citation type="journal article" date="2014" name="Int. J. Syst. Evol. Microbiol.">
        <title>Complete genome sequence of Corynebacterium casei LMG S-19264T (=DSM 44701T), isolated from a smear-ripened cheese.</title>
        <authorList>
            <consortium name="US DOE Joint Genome Institute (JGI-PGF)"/>
            <person name="Walter F."/>
            <person name="Albersmeier A."/>
            <person name="Kalinowski J."/>
            <person name="Ruckert C."/>
        </authorList>
    </citation>
    <scope>NUCLEOTIDE SEQUENCE</scope>
    <source>
        <strain evidence="1">JCM 19831</strain>
    </source>
</reference>
<reference evidence="1" key="2">
    <citation type="submission" date="2020-09" db="EMBL/GenBank/DDBJ databases">
        <authorList>
            <person name="Sun Q."/>
            <person name="Ohkuma M."/>
        </authorList>
    </citation>
    <scope>NUCLEOTIDE SEQUENCE</scope>
    <source>
        <strain evidence="1">JCM 19831</strain>
    </source>
</reference>
<name>A0A917U3K6_9ACTN</name>
<organism evidence="1 2">
    <name type="scientific">Dactylosporangium sucinum</name>
    <dbReference type="NCBI Taxonomy" id="1424081"/>
    <lineage>
        <taxon>Bacteria</taxon>
        <taxon>Bacillati</taxon>
        <taxon>Actinomycetota</taxon>
        <taxon>Actinomycetes</taxon>
        <taxon>Micromonosporales</taxon>
        <taxon>Micromonosporaceae</taxon>
        <taxon>Dactylosporangium</taxon>
    </lineage>
</organism>
<evidence type="ECO:0000313" key="1">
    <source>
        <dbReference type="EMBL" id="GGM52556.1"/>
    </source>
</evidence>
<evidence type="ECO:0000313" key="2">
    <source>
        <dbReference type="Proteomes" id="UP000642070"/>
    </source>
</evidence>
<dbReference type="Proteomes" id="UP000642070">
    <property type="component" value="Unassembled WGS sequence"/>
</dbReference>
<dbReference type="RefSeq" id="WP_190253574.1">
    <property type="nucleotide sequence ID" value="NZ_BMPI01000035.1"/>
</dbReference>
<dbReference type="EMBL" id="BMPI01000035">
    <property type="protein sequence ID" value="GGM52556.1"/>
    <property type="molecule type" value="Genomic_DNA"/>
</dbReference>
<proteinExistence type="predicted"/>
<accession>A0A917U3K6</accession>
<sequence length="86" mass="9892">MMFGIDGRPLLNEIQLQQIADMTSPVRCTCGRIYDLGKVTVTARYADCSIWKAPCCGRQADDRGETGWKTTQDYYRLDRNGREVRR</sequence>
<dbReference type="AlphaFoldDB" id="A0A917U3K6"/>
<gene>
    <name evidence="1" type="ORF">GCM10007977_062600</name>
</gene>